<dbReference type="InterPro" id="IPR036283">
    <property type="entry name" value="NOB1_Zf-like_sf"/>
</dbReference>
<feature type="compositionally biased region" description="Low complexity" evidence="9">
    <location>
        <begin position="408"/>
        <end position="421"/>
    </location>
</feature>
<feature type="region of interest" description="Disordered" evidence="9">
    <location>
        <begin position="408"/>
        <end position="433"/>
    </location>
</feature>
<comment type="subcellular location">
    <subcellularLocation>
        <location evidence="7">Nucleus</location>
        <location evidence="7">Nucleolus</location>
    </subcellularLocation>
</comment>
<evidence type="ECO:0000259" key="11">
    <source>
        <dbReference type="Pfam" id="PF17146"/>
    </source>
</evidence>
<dbReference type="SUPFAM" id="SSF144206">
    <property type="entry name" value="NOB1 zinc finger-like"/>
    <property type="match status" value="1"/>
</dbReference>
<dbReference type="InterPro" id="IPR039907">
    <property type="entry name" value="NOB1"/>
</dbReference>
<keyword evidence="2" id="KW-0540">Nuclease</keyword>
<dbReference type="Proteomes" id="UP000054248">
    <property type="component" value="Unassembled WGS sequence"/>
</dbReference>
<evidence type="ECO:0000256" key="3">
    <source>
        <dbReference type="ARBA" id="ARBA00022723"/>
    </source>
</evidence>
<dbReference type="Gene3D" id="3.40.50.1010">
    <property type="entry name" value="5'-nuclease"/>
    <property type="match status" value="1"/>
</dbReference>
<evidence type="ECO:0000256" key="5">
    <source>
        <dbReference type="ARBA" id="ARBA00022833"/>
    </source>
</evidence>
<comment type="similarity">
    <text evidence="1 7">Belongs to the NOB1 family.</text>
</comment>
<proteinExistence type="inferred from homology"/>
<dbReference type="GO" id="GO:0005730">
    <property type="term" value="C:nucleolus"/>
    <property type="evidence" value="ECO:0007669"/>
    <property type="project" value="UniProtKB-SubCell"/>
</dbReference>
<evidence type="ECO:0000256" key="6">
    <source>
        <dbReference type="ARBA" id="ARBA00023242"/>
    </source>
</evidence>
<name>A0A0C3LFY3_9AGAM</name>
<evidence type="ECO:0000313" key="13">
    <source>
        <dbReference type="Proteomes" id="UP000054248"/>
    </source>
</evidence>
<dbReference type="CDD" id="cd09876">
    <property type="entry name" value="PIN_Nob1-like"/>
    <property type="match status" value="1"/>
</dbReference>
<dbReference type="FunFam" id="3.40.50.1010:FF:000020">
    <property type="entry name" value="20S-pre-rRNA D-site endonuclease NOB1"/>
    <property type="match status" value="1"/>
</dbReference>
<dbReference type="Pfam" id="PF08772">
    <property type="entry name" value="Zn_ribbon_NOB1"/>
    <property type="match status" value="1"/>
</dbReference>
<feature type="binding site" evidence="8">
    <location>
        <position position="291"/>
    </location>
    <ligand>
        <name>Zn(2+)</name>
        <dbReference type="ChEBI" id="CHEBI:29105"/>
    </ligand>
</feature>
<evidence type="ECO:0000256" key="9">
    <source>
        <dbReference type="SAM" id="MobiDB-lite"/>
    </source>
</evidence>
<dbReference type="PIRSF" id="PIRSF037125">
    <property type="entry name" value="D-site_20S_pre-rRNA_nuclease"/>
    <property type="match status" value="1"/>
</dbReference>
<evidence type="ECO:0000256" key="4">
    <source>
        <dbReference type="ARBA" id="ARBA00022801"/>
    </source>
</evidence>
<evidence type="ECO:0000256" key="7">
    <source>
        <dbReference type="PIRNR" id="PIRNR037125"/>
    </source>
</evidence>
<dbReference type="GO" id="GO:0016787">
    <property type="term" value="F:hydrolase activity"/>
    <property type="evidence" value="ECO:0007669"/>
    <property type="project" value="UniProtKB-KW"/>
</dbReference>
<reference evidence="12 13" key="1">
    <citation type="submission" date="2014-04" db="EMBL/GenBank/DDBJ databases">
        <authorList>
            <consortium name="DOE Joint Genome Institute"/>
            <person name="Kuo A."/>
            <person name="Girlanda M."/>
            <person name="Perotto S."/>
            <person name="Kohler A."/>
            <person name="Nagy L.G."/>
            <person name="Floudas D."/>
            <person name="Copeland A."/>
            <person name="Barry K.W."/>
            <person name="Cichocki N."/>
            <person name="Veneault-Fourrey C."/>
            <person name="LaButti K."/>
            <person name="Lindquist E.A."/>
            <person name="Lipzen A."/>
            <person name="Lundell T."/>
            <person name="Morin E."/>
            <person name="Murat C."/>
            <person name="Sun H."/>
            <person name="Tunlid A."/>
            <person name="Henrissat B."/>
            <person name="Grigoriev I.V."/>
            <person name="Hibbett D.S."/>
            <person name="Martin F."/>
            <person name="Nordberg H.P."/>
            <person name="Cantor M.N."/>
            <person name="Hua S.X."/>
        </authorList>
    </citation>
    <scope>NUCLEOTIDE SEQUENCE [LARGE SCALE GENOMIC DNA]</scope>
    <source>
        <strain evidence="12 13">MUT 4182</strain>
    </source>
</reference>
<dbReference type="Gene3D" id="6.20.210.10">
    <property type="entry name" value="Nin one binding (NOB1), Zn-ribbon-like"/>
    <property type="match status" value="1"/>
</dbReference>
<evidence type="ECO:0000259" key="10">
    <source>
        <dbReference type="Pfam" id="PF08772"/>
    </source>
</evidence>
<protein>
    <recommendedName>
        <fullName evidence="7">20S-pre-rRNA D-site endonuclease NOB1</fullName>
    </recommendedName>
</protein>
<keyword evidence="5 7" id="KW-0862">Zinc</keyword>
<reference evidence="13" key="2">
    <citation type="submission" date="2015-01" db="EMBL/GenBank/DDBJ databases">
        <title>Evolutionary Origins and Diversification of the Mycorrhizal Mutualists.</title>
        <authorList>
            <consortium name="DOE Joint Genome Institute"/>
            <consortium name="Mycorrhizal Genomics Consortium"/>
            <person name="Kohler A."/>
            <person name="Kuo A."/>
            <person name="Nagy L.G."/>
            <person name="Floudas D."/>
            <person name="Copeland A."/>
            <person name="Barry K.W."/>
            <person name="Cichocki N."/>
            <person name="Veneault-Fourrey C."/>
            <person name="LaButti K."/>
            <person name="Lindquist E.A."/>
            <person name="Lipzen A."/>
            <person name="Lundell T."/>
            <person name="Morin E."/>
            <person name="Murat C."/>
            <person name="Riley R."/>
            <person name="Ohm R."/>
            <person name="Sun H."/>
            <person name="Tunlid A."/>
            <person name="Henrissat B."/>
            <person name="Grigoriev I.V."/>
            <person name="Hibbett D.S."/>
            <person name="Martin F."/>
        </authorList>
    </citation>
    <scope>NUCLEOTIDE SEQUENCE [LARGE SCALE GENOMIC DNA]</scope>
    <source>
        <strain evidence="13">MUT 4182</strain>
    </source>
</reference>
<dbReference type="GO" id="GO:0004521">
    <property type="term" value="F:RNA endonuclease activity"/>
    <property type="evidence" value="ECO:0007669"/>
    <property type="project" value="UniProtKB-UniRule"/>
</dbReference>
<dbReference type="EMBL" id="KN822952">
    <property type="protein sequence ID" value="KIO32843.1"/>
    <property type="molecule type" value="Genomic_DNA"/>
</dbReference>
<keyword evidence="6 7" id="KW-0539">Nucleus</keyword>
<comment type="function">
    <text evidence="7">Required for the synthesis of 40S ribosome subunits. Has a role in processing 20S pre-rRNA into the mature 18S rRNA, where it is required for cleavage at the 3' end of the mature 18S rRNA (D-site). Accompanies the 20S pre-rRNA from the nucleus to the cytoplasm.</text>
</comment>
<dbReference type="InterPro" id="IPR033411">
    <property type="entry name" value="Ribonuclease_PIN"/>
</dbReference>
<dbReference type="GO" id="GO:0046872">
    <property type="term" value="F:metal ion binding"/>
    <property type="evidence" value="ECO:0007669"/>
    <property type="project" value="UniProtKB-UniRule"/>
</dbReference>
<evidence type="ECO:0000256" key="2">
    <source>
        <dbReference type="ARBA" id="ARBA00022722"/>
    </source>
</evidence>
<dbReference type="GO" id="GO:0030688">
    <property type="term" value="C:preribosome, small subunit precursor"/>
    <property type="evidence" value="ECO:0007669"/>
    <property type="project" value="TreeGrafter"/>
</dbReference>
<dbReference type="AlphaFoldDB" id="A0A0C3LFY3"/>
<feature type="compositionally biased region" description="Polar residues" evidence="9">
    <location>
        <begin position="104"/>
        <end position="121"/>
    </location>
</feature>
<evidence type="ECO:0000313" key="12">
    <source>
        <dbReference type="EMBL" id="KIO32843.1"/>
    </source>
</evidence>
<dbReference type="Pfam" id="PF17146">
    <property type="entry name" value="PIN_6"/>
    <property type="match status" value="1"/>
</dbReference>
<dbReference type="PANTHER" id="PTHR12814:SF2">
    <property type="entry name" value="RNA-BINDING PROTEIN NOB1"/>
    <property type="match status" value="1"/>
</dbReference>
<dbReference type="GO" id="GO:0005737">
    <property type="term" value="C:cytoplasm"/>
    <property type="evidence" value="ECO:0007669"/>
    <property type="project" value="UniProtKB-ARBA"/>
</dbReference>
<feature type="region of interest" description="Disordered" evidence="9">
    <location>
        <begin position="149"/>
        <end position="207"/>
    </location>
</feature>
<dbReference type="STRING" id="1051891.A0A0C3LFY3"/>
<sequence>MATSHQPKVDTLVLDAGPLIERKPLRGLANRYITTPQVVQELKDPRVREYFNQLPLLEGVNVEVKMPSATSVSRGKQTGDYSTLSQPDLCVIALTLECQETVKTSSQGSVEAASGPNTNESNEPDAPNGTQDGSVMDKLALKLDEAYLDDGSSSDVDEPESPGPSTAIGPPESEVSFVTASSSTIRHAPQQGNLYDDPSSEDDGEGEWITPTNVRKHQERTKSAALVPAEAEEGVVPVACMTADFAMQNCLLHLGLQLVSYDGKKVSQVKTHVLRCHGCFKICKDQSKKFCPSCGGPTLTRVSVTLKAPDAGSPNQEPEFVVHLKRNYQWKLRGTNTDLPPPRIGHAKGGGEPTIILREDQKEWERGVRSEALRKSKEEKRIQKALNEKEKRGDDAVWMDADWVPSLLTGGSSRPGRGLPRIGYKAPKPNRRK</sequence>
<keyword evidence="13" id="KW-1185">Reference proteome</keyword>
<feature type="domain" description="Nin one binding (NOB1) Zn-ribbon-like" evidence="10">
    <location>
        <begin position="266"/>
        <end position="344"/>
    </location>
</feature>
<dbReference type="InterPro" id="IPR014881">
    <property type="entry name" value="NOB1_Zn-bd"/>
</dbReference>
<feature type="compositionally biased region" description="Polar residues" evidence="9">
    <location>
        <begin position="176"/>
        <end position="193"/>
    </location>
</feature>
<evidence type="ECO:0000256" key="8">
    <source>
        <dbReference type="PIRSR" id="PIRSR037125-1"/>
    </source>
</evidence>
<keyword evidence="3 7" id="KW-0479">Metal-binding</keyword>
<accession>A0A0C3LFY3</accession>
<feature type="binding site" evidence="8">
    <location>
        <position position="276"/>
    </location>
    <ligand>
        <name>Zn(2+)</name>
        <dbReference type="ChEBI" id="CHEBI:29105"/>
    </ligand>
</feature>
<feature type="binding site" evidence="8">
    <location>
        <position position="294"/>
    </location>
    <ligand>
        <name>Zn(2+)</name>
        <dbReference type="ChEBI" id="CHEBI:29105"/>
    </ligand>
</feature>
<feature type="binding site" evidence="8">
    <location>
        <position position="279"/>
    </location>
    <ligand>
        <name>Zn(2+)</name>
        <dbReference type="ChEBI" id="CHEBI:29105"/>
    </ligand>
</feature>
<organism evidence="12 13">
    <name type="scientific">Tulasnella calospora MUT 4182</name>
    <dbReference type="NCBI Taxonomy" id="1051891"/>
    <lineage>
        <taxon>Eukaryota</taxon>
        <taxon>Fungi</taxon>
        <taxon>Dikarya</taxon>
        <taxon>Basidiomycota</taxon>
        <taxon>Agaricomycotina</taxon>
        <taxon>Agaricomycetes</taxon>
        <taxon>Cantharellales</taxon>
        <taxon>Tulasnellaceae</taxon>
        <taxon>Tulasnella</taxon>
    </lineage>
</organism>
<dbReference type="GO" id="GO:0030490">
    <property type="term" value="P:maturation of SSU-rRNA"/>
    <property type="evidence" value="ECO:0007669"/>
    <property type="project" value="TreeGrafter"/>
</dbReference>
<dbReference type="HOGENOM" id="CLU_024666_2_0_1"/>
<dbReference type="PANTHER" id="PTHR12814">
    <property type="entry name" value="RNA-BINDING PROTEIN NOB1"/>
    <property type="match status" value="1"/>
</dbReference>
<evidence type="ECO:0000256" key="1">
    <source>
        <dbReference type="ARBA" id="ARBA00005858"/>
    </source>
</evidence>
<dbReference type="OrthoDB" id="446759at2759"/>
<gene>
    <name evidence="12" type="ORF">M407DRAFT_66289</name>
</gene>
<feature type="domain" description="Ribonuclease PIN" evidence="11">
    <location>
        <begin position="12"/>
        <end position="97"/>
    </location>
</feature>
<keyword evidence="4" id="KW-0378">Hydrolase</keyword>
<dbReference type="InterPro" id="IPR017117">
    <property type="entry name" value="Nob1_euk"/>
</dbReference>
<feature type="region of interest" description="Disordered" evidence="9">
    <location>
        <begin position="104"/>
        <end position="134"/>
    </location>
</feature>